<feature type="domain" description="TonB-dependent receptor-like beta-barrel" evidence="14">
    <location>
        <begin position="339"/>
        <end position="873"/>
    </location>
</feature>
<keyword evidence="4" id="KW-0410">Iron transport</keyword>
<accession>A0ABU2Y727</accession>
<dbReference type="PROSITE" id="PS52016">
    <property type="entry name" value="TONB_DEPENDENT_REC_3"/>
    <property type="match status" value="1"/>
</dbReference>
<evidence type="ECO:0000256" key="2">
    <source>
        <dbReference type="ARBA" id="ARBA00022448"/>
    </source>
</evidence>
<protein>
    <submittedName>
        <fullName evidence="16">TonB-dependent receptor</fullName>
    </submittedName>
</protein>
<keyword evidence="6" id="KW-0732">Signal</keyword>
<dbReference type="Gene3D" id="2.40.170.20">
    <property type="entry name" value="TonB-dependent receptor, beta-barrel domain"/>
    <property type="match status" value="1"/>
</dbReference>
<keyword evidence="10 12" id="KW-0472">Membrane</keyword>
<keyword evidence="3 12" id="KW-1134">Transmembrane beta strand</keyword>
<sequence>MKHYFLLFFLFLGSTLFAQIISGKILSKSGDPLKGAHVSILGSSVATVSDIDGNFSLENLNVNGMLQISFLGYKSFTILVAEIEGALQIVLDKDYLNLEEVVVTGTLIPISNKNLSVPISTIGPKEISTFGVSGSAALLERTPGVYVDASAGEVFTRVYTRGISISAEDDLGWYYVGLHEDGLPVSAVQFSSFSPDLFHRIDNSIKRVEVVRGGSAAISGMNTPGGVFNFISNPISKIQQGAISLNTGVHNNGNFYNKIDATISGPLSDKFGYSVGVSHRLDQGNKNIDFNMANGGQLKLRTSYTFEKGKVELYGKYLDDQVNRTTGVTANNWENPEAAYDQYFKSTAQLISNSNSMIPDGVGGYYEFDPSNGIHTKDITGGFLFESEVSENWKVVNHMRYSSKSANWQTSLSSAKLPLNGFLPYFISGAGFPVGQVIFDNAETGQEMARVNNAGIFGDPPSFDYLTDGTIANDAVLGVGAWYKDDHSDEFMNQLSFRGDLNDHILNGGVFIANTNISTLTRASFAYASYAAEPTAMTARIENPGAPIVQLSDENGYSNYGGLFYGKGEANVNQLHLFVQDQWKVNDKLMIDAGLRWNSIVHFGSKDRGAPLMKDGGYDGNPLTDYDNGILIPTGEKDEFDYNYNNFSYSLGVNYEFNQNFNLFGRFSNGEKAPELDYYFDNFSNVPINEKGPSQQVTQAEAGIKFNSKSLTIIPTLFYSELSNVGFSTFVFDEDTNGIFYTPMQFNSTETFGLEIESIYHPTADFNVRFNGTLQNAKAKDFTVYNANGTVDTGDDEIIAYNGNKLPFNPSVMFNLTPEYTWNKTAVYADWRFMGEREGNIANAFQLPSYSVFNFGAVYKFTSQFNVGLHVKNAFASEGLLNFYGPNSFGASKDDATKEYINNNPNADFIVTPVQARLVHLNLNYTF</sequence>
<dbReference type="InterPro" id="IPR036942">
    <property type="entry name" value="Beta-barrel_TonB_sf"/>
</dbReference>
<name>A0ABU2Y727_9FLAO</name>
<keyword evidence="5 12" id="KW-0812">Transmembrane</keyword>
<evidence type="ECO:0000256" key="7">
    <source>
        <dbReference type="ARBA" id="ARBA00023004"/>
    </source>
</evidence>
<comment type="similarity">
    <text evidence="12 13">Belongs to the TonB-dependent receptor family.</text>
</comment>
<dbReference type="SUPFAM" id="SSF56935">
    <property type="entry name" value="Porins"/>
    <property type="match status" value="1"/>
</dbReference>
<evidence type="ECO:0000256" key="13">
    <source>
        <dbReference type="RuleBase" id="RU003357"/>
    </source>
</evidence>
<proteinExistence type="inferred from homology"/>
<reference evidence="16 17" key="1">
    <citation type="submission" date="2023-09" db="EMBL/GenBank/DDBJ databases">
        <authorList>
            <person name="Rey-Velasco X."/>
        </authorList>
    </citation>
    <scope>NUCLEOTIDE SEQUENCE [LARGE SCALE GENOMIC DNA]</scope>
    <source>
        <strain evidence="16 17">P050</strain>
    </source>
</reference>
<dbReference type="EMBL" id="JAVRHV010000004">
    <property type="protein sequence ID" value="MDT0553439.1"/>
    <property type="molecule type" value="Genomic_DNA"/>
</dbReference>
<evidence type="ECO:0000256" key="8">
    <source>
        <dbReference type="ARBA" id="ARBA00023065"/>
    </source>
</evidence>
<evidence type="ECO:0000256" key="5">
    <source>
        <dbReference type="ARBA" id="ARBA00022692"/>
    </source>
</evidence>
<evidence type="ECO:0000256" key="4">
    <source>
        <dbReference type="ARBA" id="ARBA00022496"/>
    </source>
</evidence>
<evidence type="ECO:0000256" key="10">
    <source>
        <dbReference type="ARBA" id="ARBA00023136"/>
    </source>
</evidence>
<keyword evidence="16" id="KW-0675">Receptor</keyword>
<evidence type="ECO:0000313" key="16">
    <source>
        <dbReference type="EMBL" id="MDT0553439.1"/>
    </source>
</evidence>
<dbReference type="Pfam" id="PF07715">
    <property type="entry name" value="Plug"/>
    <property type="match status" value="1"/>
</dbReference>
<comment type="subcellular location">
    <subcellularLocation>
        <location evidence="1 12">Cell outer membrane</location>
        <topology evidence="1 12">Multi-pass membrane protein</topology>
    </subcellularLocation>
</comment>
<dbReference type="PANTHER" id="PTHR32552:SF89">
    <property type="entry name" value="CATECHOLATE SIDEROPHORE RECEPTOR FIU"/>
    <property type="match status" value="1"/>
</dbReference>
<comment type="caution">
    <text evidence="16">The sequence shown here is derived from an EMBL/GenBank/DDBJ whole genome shotgun (WGS) entry which is preliminary data.</text>
</comment>
<keyword evidence="2 12" id="KW-0813">Transport</keyword>
<dbReference type="InterPro" id="IPR000531">
    <property type="entry name" value="Beta-barrel_TonB"/>
</dbReference>
<keyword evidence="11 12" id="KW-0998">Cell outer membrane</keyword>
<dbReference type="InterPro" id="IPR012910">
    <property type="entry name" value="Plug_dom"/>
</dbReference>
<evidence type="ECO:0000313" key="17">
    <source>
        <dbReference type="Proteomes" id="UP001252186"/>
    </source>
</evidence>
<dbReference type="InterPro" id="IPR037066">
    <property type="entry name" value="Plug_dom_sf"/>
</dbReference>
<dbReference type="InterPro" id="IPR008969">
    <property type="entry name" value="CarboxyPept-like_regulatory"/>
</dbReference>
<evidence type="ECO:0000256" key="1">
    <source>
        <dbReference type="ARBA" id="ARBA00004571"/>
    </source>
</evidence>
<dbReference type="SUPFAM" id="SSF49464">
    <property type="entry name" value="Carboxypeptidase regulatory domain-like"/>
    <property type="match status" value="1"/>
</dbReference>
<dbReference type="InterPro" id="IPR039426">
    <property type="entry name" value="TonB-dep_rcpt-like"/>
</dbReference>
<evidence type="ECO:0000256" key="11">
    <source>
        <dbReference type="ARBA" id="ARBA00023237"/>
    </source>
</evidence>
<dbReference type="Pfam" id="PF00593">
    <property type="entry name" value="TonB_dep_Rec_b-barrel"/>
    <property type="match status" value="1"/>
</dbReference>
<organism evidence="16 17">
    <name type="scientific">Urechidicola vernalis</name>
    <dbReference type="NCBI Taxonomy" id="3075600"/>
    <lineage>
        <taxon>Bacteria</taxon>
        <taxon>Pseudomonadati</taxon>
        <taxon>Bacteroidota</taxon>
        <taxon>Flavobacteriia</taxon>
        <taxon>Flavobacteriales</taxon>
        <taxon>Flavobacteriaceae</taxon>
        <taxon>Urechidicola</taxon>
    </lineage>
</organism>
<keyword evidence="17" id="KW-1185">Reference proteome</keyword>
<evidence type="ECO:0000256" key="3">
    <source>
        <dbReference type="ARBA" id="ARBA00022452"/>
    </source>
</evidence>
<evidence type="ECO:0000256" key="12">
    <source>
        <dbReference type="PROSITE-ProRule" id="PRU01360"/>
    </source>
</evidence>
<dbReference type="Gene3D" id="2.170.130.10">
    <property type="entry name" value="TonB-dependent receptor, plug domain"/>
    <property type="match status" value="1"/>
</dbReference>
<dbReference type="Pfam" id="PF13715">
    <property type="entry name" value="CarbopepD_reg_2"/>
    <property type="match status" value="1"/>
</dbReference>
<keyword evidence="7" id="KW-0408">Iron</keyword>
<evidence type="ECO:0000259" key="14">
    <source>
        <dbReference type="Pfam" id="PF00593"/>
    </source>
</evidence>
<gene>
    <name evidence="16" type="ORF">RM519_09305</name>
</gene>
<evidence type="ECO:0000256" key="9">
    <source>
        <dbReference type="ARBA" id="ARBA00023077"/>
    </source>
</evidence>
<dbReference type="PANTHER" id="PTHR32552">
    <property type="entry name" value="FERRICHROME IRON RECEPTOR-RELATED"/>
    <property type="match status" value="1"/>
</dbReference>
<evidence type="ECO:0000259" key="15">
    <source>
        <dbReference type="Pfam" id="PF07715"/>
    </source>
</evidence>
<keyword evidence="8" id="KW-0406">Ion transport</keyword>
<feature type="domain" description="TonB-dependent receptor plug" evidence="15">
    <location>
        <begin position="113"/>
        <end position="227"/>
    </location>
</feature>
<evidence type="ECO:0000256" key="6">
    <source>
        <dbReference type="ARBA" id="ARBA00022729"/>
    </source>
</evidence>
<dbReference type="RefSeq" id="WP_311593456.1">
    <property type="nucleotide sequence ID" value="NZ_JAVRHV010000004.1"/>
</dbReference>
<keyword evidence="9 13" id="KW-0798">TonB box</keyword>
<dbReference type="Proteomes" id="UP001252186">
    <property type="component" value="Unassembled WGS sequence"/>
</dbReference>